<keyword evidence="2" id="KW-1185">Reference proteome</keyword>
<gene>
    <name evidence="1" type="ORF">IBL28_02345</name>
</gene>
<comment type="caution">
    <text evidence="1">The sequence shown here is derived from an EMBL/GenBank/DDBJ whole genome shotgun (WGS) entry which is preliminary data.</text>
</comment>
<evidence type="ECO:0000313" key="1">
    <source>
        <dbReference type="EMBL" id="MBC9794794.1"/>
    </source>
</evidence>
<proteinExistence type="predicted"/>
<sequence length="91" mass="10706">MNDDYLDEDFMFLSRFIEDMAAVDEVLQDSYMDKAMTMNIESMETRTPCELHIEVDENNQVRIGAIPPLYYVETTVMPVFHHITLKIVKEK</sequence>
<accession>A0A926JP56</accession>
<organism evidence="1 2">
    <name type="scientific">Sinomicrobium weinanense</name>
    <dbReference type="NCBI Taxonomy" id="2842200"/>
    <lineage>
        <taxon>Bacteria</taxon>
        <taxon>Pseudomonadati</taxon>
        <taxon>Bacteroidota</taxon>
        <taxon>Flavobacteriia</taxon>
        <taxon>Flavobacteriales</taxon>
        <taxon>Flavobacteriaceae</taxon>
        <taxon>Sinomicrobium</taxon>
    </lineage>
</organism>
<reference evidence="1 2" key="1">
    <citation type="submission" date="2020-09" db="EMBL/GenBank/DDBJ databases">
        <title>Sinomicrobium weinanense sp. nov., a halophilic bacteria isolated from saline-alkali soil.</title>
        <authorList>
            <person name="Wu P."/>
            <person name="Ren H."/>
            <person name="Mei Y."/>
            <person name="Liang Y."/>
            <person name="Chen Z."/>
        </authorList>
    </citation>
    <scope>NUCLEOTIDE SEQUENCE [LARGE SCALE GENOMIC DNA]</scope>
    <source>
        <strain evidence="1 2">FJxs</strain>
    </source>
</reference>
<dbReference type="RefSeq" id="WP_187963951.1">
    <property type="nucleotide sequence ID" value="NZ_JACVDC010000003.1"/>
</dbReference>
<dbReference type="AlphaFoldDB" id="A0A926JP56"/>
<dbReference type="Proteomes" id="UP000653730">
    <property type="component" value="Unassembled WGS sequence"/>
</dbReference>
<evidence type="ECO:0000313" key="2">
    <source>
        <dbReference type="Proteomes" id="UP000653730"/>
    </source>
</evidence>
<name>A0A926JP56_9FLAO</name>
<protein>
    <submittedName>
        <fullName evidence="1">Uncharacterized protein</fullName>
    </submittedName>
</protein>
<dbReference type="EMBL" id="JACVDC010000003">
    <property type="protein sequence ID" value="MBC9794794.1"/>
    <property type="molecule type" value="Genomic_DNA"/>
</dbReference>